<evidence type="ECO:0000256" key="4">
    <source>
        <dbReference type="RuleBase" id="RU361169"/>
    </source>
</evidence>
<dbReference type="OrthoDB" id="9795222at2"/>
<dbReference type="InterPro" id="IPR000743">
    <property type="entry name" value="Glyco_hydro_28"/>
</dbReference>
<dbReference type="Pfam" id="PF00295">
    <property type="entry name" value="Glyco_hydro_28"/>
    <property type="match status" value="1"/>
</dbReference>
<dbReference type="InterPro" id="IPR012334">
    <property type="entry name" value="Pectin_lyas_fold"/>
</dbReference>
<evidence type="ECO:0000256" key="3">
    <source>
        <dbReference type="ARBA" id="ARBA00023295"/>
    </source>
</evidence>
<comment type="caution">
    <text evidence="5">The sequence shown here is derived from an EMBL/GenBank/DDBJ whole genome shotgun (WGS) entry which is preliminary data.</text>
</comment>
<accession>A0A0R2EV48</accession>
<dbReference type="GO" id="GO:0004650">
    <property type="term" value="F:polygalacturonase activity"/>
    <property type="evidence" value="ECO:0007669"/>
    <property type="project" value="InterPro"/>
</dbReference>
<keyword evidence="2 4" id="KW-0378">Hydrolase</keyword>
<gene>
    <name evidence="5" type="ORF">FC75_GL000214</name>
</gene>
<dbReference type="InterPro" id="IPR011050">
    <property type="entry name" value="Pectin_lyase_fold/virulence"/>
</dbReference>
<dbReference type="PANTHER" id="PTHR31339">
    <property type="entry name" value="PECTIN LYASE-RELATED"/>
    <property type="match status" value="1"/>
</dbReference>
<dbReference type="InterPro" id="IPR051801">
    <property type="entry name" value="GH28_Enzymes"/>
</dbReference>
<dbReference type="Gene3D" id="2.160.20.10">
    <property type="entry name" value="Single-stranded right-handed beta-helix, Pectin lyase-like"/>
    <property type="match status" value="1"/>
</dbReference>
<evidence type="ECO:0000313" key="5">
    <source>
        <dbReference type="EMBL" id="KRN19115.1"/>
    </source>
</evidence>
<evidence type="ECO:0000313" key="6">
    <source>
        <dbReference type="Proteomes" id="UP000050865"/>
    </source>
</evidence>
<dbReference type="STRING" id="1423730.FC75_GL000214"/>
<dbReference type="AlphaFoldDB" id="A0A0R2EV48"/>
<sequence>MSEKKFQTVQLTLEQSVESRTKLIQGAINRAAHTAGVVSLAGKGVYVIDGLLMKSGVTLDVQAGVTLMGSGNEDKYHHRPGPFELLRNQTPICALIFGNQCDNCVISGKGTISGNYRCFIKANQEQAAHIESHHYPRPEMIYLQDSRNVTVEGLTIIDSPFWTIHLAGCQQVKLANLTINNEVRMPNTDGIDLDRCQYVVVQGCKISTGDDGICLKCTEETKRFGDCTDIEVTDCQIHSQSAAFKVGSSSFGNFLSVKVVRLLIVNSNRGLAFQLRDGGLARNFQFSDVKISTRDFSEEWWGNAEPIYITFVARDHETVIKPDDGIENVQFSNINANSPTGALIYSDVAGRIKNIRFVQTQLWITTEVGKMRHYDLRPSEKRQSLIMPVSGLVGRVKQNQQAGLSVMYRSNEDQPD</sequence>
<evidence type="ECO:0000256" key="2">
    <source>
        <dbReference type="ARBA" id="ARBA00022801"/>
    </source>
</evidence>
<name>A0A0R2EV48_9LACO</name>
<dbReference type="SUPFAM" id="SSF51126">
    <property type="entry name" value="Pectin lyase-like"/>
    <property type="match status" value="1"/>
</dbReference>
<keyword evidence="6" id="KW-1185">Reference proteome</keyword>
<proteinExistence type="inferred from homology"/>
<keyword evidence="3 4" id="KW-0326">Glycosidase</keyword>
<dbReference type="PATRIC" id="fig|1423730.4.peg.226"/>
<dbReference type="RefSeq" id="WP_054663664.1">
    <property type="nucleotide sequence ID" value="NZ_AYZJ01000077.1"/>
</dbReference>
<dbReference type="EMBL" id="AYZJ01000077">
    <property type="protein sequence ID" value="KRN19115.1"/>
    <property type="molecule type" value="Genomic_DNA"/>
</dbReference>
<comment type="similarity">
    <text evidence="1 4">Belongs to the glycosyl hydrolase 28 family.</text>
</comment>
<reference evidence="5 6" key="1">
    <citation type="journal article" date="2015" name="Genome Announc.">
        <title>Expanding the biotechnology potential of lactobacilli through comparative genomics of 213 strains and associated genera.</title>
        <authorList>
            <person name="Sun Z."/>
            <person name="Harris H.M."/>
            <person name="McCann A."/>
            <person name="Guo C."/>
            <person name="Argimon S."/>
            <person name="Zhang W."/>
            <person name="Yang X."/>
            <person name="Jeffery I.B."/>
            <person name="Cooney J.C."/>
            <person name="Kagawa T.F."/>
            <person name="Liu W."/>
            <person name="Song Y."/>
            <person name="Salvetti E."/>
            <person name="Wrobel A."/>
            <person name="Rasinkangas P."/>
            <person name="Parkhill J."/>
            <person name="Rea M.C."/>
            <person name="O'Sullivan O."/>
            <person name="Ritari J."/>
            <person name="Douillard F.P."/>
            <person name="Paul Ross R."/>
            <person name="Yang R."/>
            <person name="Briner A.E."/>
            <person name="Felis G.E."/>
            <person name="de Vos W.M."/>
            <person name="Barrangou R."/>
            <person name="Klaenhammer T.R."/>
            <person name="Caufield P.W."/>
            <person name="Cui Y."/>
            <person name="Zhang H."/>
            <person name="O'Toole P.W."/>
        </authorList>
    </citation>
    <scope>NUCLEOTIDE SEQUENCE [LARGE SCALE GENOMIC DNA]</scope>
    <source>
        <strain evidence="5 6">DSM 22697</strain>
    </source>
</reference>
<dbReference type="GO" id="GO:0005975">
    <property type="term" value="P:carbohydrate metabolic process"/>
    <property type="evidence" value="ECO:0007669"/>
    <property type="project" value="InterPro"/>
</dbReference>
<dbReference type="Proteomes" id="UP000050865">
    <property type="component" value="Unassembled WGS sequence"/>
</dbReference>
<protein>
    <submittedName>
        <fullName evidence="5">Polygalacturonase</fullName>
    </submittedName>
</protein>
<dbReference type="PANTHER" id="PTHR31339:SF0">
    <property type="entry name" value="PECTIN LYASE-LIKE SUPERFAMILY PROTEIN"/>
    <property type="match status" value="1"/>
</dbReference>
<organism evidence="5 6">
    <name type="scientific">Lacticaseibacillus camelliae DSM 22697 = JCM 13995</name>
    <dbReference type="NCBI Taxonomy" id="1423730"/>
    <lineage>
        <taxon>Bacteria</taxon>
        <taxon>Bacillati</taxon>
        <taxon>Bacillota</taxon>
        <taxon>Bacilli</taxon>
        <taxon>Lactobacillales</taxon>
        <taxon>Lactobacillaceae</taxon>
        <taxon>Lacticaseibacillus</taxon>
    </lineage>
</organism>
<evidence type="ECO:0000256" key="1">
    <source>
        <dbReference type="ARBA" id="ARBA00008834"/>
    </source>
</evidence>